<evidence type="ECO:0000313" key="2">
    <source>
        <dbReference type="Proteomes" id="UP000740557"/>
    </source>
</evidence>
<evidence type="ECO:0000313" key="1">
    <source>
        <dbReference type="EMBL" id="MCA9308219.1"/>
    </source>
</evidence>
<reference evidence="1" key="2">
    <citation type="journal article" date="2021" name="Microbiome">
        <title>Successional dynamics and alternative stable states in a saline activated sludge microbial community over 9 years.</title>
        <authorList>
            <person name="Wang Y."/>
            <person name="Ye J."/>
            <person name="Ju F."/>
            <person name="Liu L."/>
            <person name="Boyd J.A."/>
            <person name="Deng Y."/>
            <person name="Parks D.H."/>
            <person name="Jiang X."/>
            <person name="Yin X."/>
            <person name="Woodcroft B.J."/>
            <person name="Tyson G.W."/>
            <person name="Hugenholtz P."/>
            <person name="Polz M.F."/>
            <person name="Zhang T."/>
        </authorList>
    </citation>
    <scope>NUCLEOTIDE SEQUENCE</scope>
    <source>
        <strain evidence="1">HKST-UBA79</strain>
    </source>
</reference>
<comment type="caution">
    <text evidence="1">The sequence shown here is derived from an EMBL/GenBank/DDBJ whole genome shotgun (WGS) entry which is preliminary data.</text>
</comment>
<organism evidence="1 2">
    <name type="scientific">candidate division WWE3 bacterium</name>
    <dbReference type="NCBI Taxonomy" id="2053526"/>
    <lineage>
        <taxon>Bacteria</taxon>
        <taxon>Katanobacteria</taxon>
    </lineage>
</organism>
<dbReference type="Proteomes" id="UP000740557">
    <property type="component" value="Unassembled WGS sequence"/>
</dbReference>
<dbReference type="AlphaFoldDB" id="A0A955EB36"/>
<sequence>MAVELHPQYGEFDLPHSPNNAEVVEVPVAPEFEPTVESSFTTDVLTADTYVVTEAVTATSPIIETSEVSTDLGRGVAPHACDTTISAFQIQTNFIINHIKAHKK</sequence>
<accession>A0A955EB36</accession>
<name>A0A955EB36_UNCKA</name>
<dbReference type="EMBL" id="JAGQNX010000050">
    <property type="protein sequence ID" value="MCA9308219.1"/>
    <property type="molecule type" value="Genomic_DNA"/>
</dbReference>
<gene>
    <name evidence="1" type="ORF">KC980_01790</name>
</gene>
<protein>
    <submittedName>
        <fullName evidence="1">Uncharacterized protein</fullName>
    </submittedName>
</protein>
<reference evidence="1" key="1">
    <citation type="submission" date="2020-04" db="EMBL/GenBank/DDBJ databases">
        <authorList>
            <person name="Zhang T."/>
        </authorList>
    </citation>
    <scope>NUCLEOTIDE SEQUENCE</scope>
    <source>
        <strain evidence="1">HKST-UBA79</strain>
    </source>
</reference>
<proteinExistence type="predicted"/>